<keyword evidence="4" id="KW-0539">Nucleus</keyword>
<accession>A0AAW2SEA9</accession>
<dbReference type="AlphaFoldDB" id="A0AAW2SEA9"/>
<dbReference type="SUPFAM" id="SSF47459">
    <property type="entry name" value="HLH, helix-loop-helix DNA-binding domain"/>
    <property type="match status" value="1"/>
</dbReference>
<comment type="caution">
    <text evidence="7">The sequence shown here is derived from an EMBL/GenBank/DDBJ whole genome shotgun (WGS) entry which is preliminary data.</text>
</comment>
<dbReference type="EMBL" id="JACGWM010000002">
    <property type="protein sequence ID" value="KAL0390779.1"/>
    <property type="molecule type" value="Genomic_DNA"/>
</dbReference>
<dbReference type="GO" id="GO:0003700">
    <property type="term" value="F:DNA-binding transcription factor activity"/>
    <property type="evidence" value="ECO:0007669"/>
    <property type="project" value="TreeGrafter"/>
</dbReference>
<name>A0AAW2SEA9_9LAMI</name>
<feature type="compositionally biased region" description="Basic and acidic residues" evidence="5">
    <location>
        <begin position="564"/>
        <end position="584"/>
    </location>
</feature>
<dbReference type="SMART" id="SM00353">
    <property type="entry name" value="HLH"/>
    <property type="match status" value="1"/>
</dbReference>
<sequence length="701" mass="79166">MKTEVPRSCTRRKSIGCWCPLSHRLRSRWSRLSGRRDSRLRNDAVVNEDAERGNVIFCMEIGEESPSGNCAAGVDYENAASVSVSRKRKEQKPAIPLKIPSDSVADYGDGVSGTASRGRRGRKRRELSNDNINLATPEMGLKMNICWAKRASFSAEISRQVSTPSVSAFSDKKVAGAGTEKYEEPVLRWPKEELPPSSGSLDLKGVSVFDFVSVYAFVRTLNWDFVDLITWPLFVVEYLLLGSPRHIPGFDLCQFRPFGNGYCKMPVSAKVESPRHLCDDVVEVEASRSEKASGCCYRYRFCFSYPEDFMRFFKTWNWQEKSYKFSKLEISPPSSAKMGLTLFWCWGGKAHVRELDANIRRHVIGNANLLSKVDKDSKKSSDHLKREAVLPTLPRCYQTQVKIYSKHQAVLIRLLPSAGSITAECNYTCHKCEDWTFVQIENLSCQNKLGRLKHHLQLVKANPASGPCFVAERIASQRRAILEKFDTDCYTARAGYKRCGLNRFPGLFIQEVPPLTEQVISNDNDRVERKRKAMEISSPGNSSAQGSDNGIGRKNSCRRGKKAKSSDQNKEDKPRELFMLEPREGKPLTVRREKINERLRCLQDIVPGCYKTMGMAVMLDEIINYVQSLQNQVEFLSMKLAAASTIYDFNSDTDALETMQRAKAFEALKTQNGGCPGIPSPHQFAPLDLNFGCYFQPSDKR</sequence>
<feature type="region of interest" description="Disordered" evidence="5">
    <location>
        <begin position="99"/>
        <end position="131"/>
    </location>
</feature>
<organism evidence="7">
    <name type="scientific">Sesamum calycinum</name>
    <dbReference type="NCBI Taxonomy" id="2727403"/>
    <lineage>
        <taxon>Eukaryota</taxon>
        <taxon>Viridiplantae</taxon>
        <taxon>Streptophyta</taxon>
        <taxon>Embryophyta</taxon>
        <taxon>Tracheophyta</taxon>
        <taxon>Spermatophyta</taxon>
        <taxon>Magnoliopsida</taxon>
        <taxon>eudicotyledons</taxon>
        <taxon>Gunneridae</taxon>
        <taxon>Pentapetalae</taxon>
        <taxon>asterids</taxon>
        <taxon>lamiids</taxon>
        <taxon>Lamiales</taxon>
        <taxon>Pedaliaceae</taxon>
        <taxon>Sesamum</taxon>
    </lineage>
</organism>
<dbReference type="GO" id="GO:0046983">
    <property type="term" value="F:protein dimerization activity"/>
    <property type="evidence" value="ECO:0007669"/>
    <property type="project" value="InterPro"/>
</dbReference>
<dbReference type="GO" id="GO:0005634">
    <property type="term" value="C:nucleus"/>
    <property type="evidence" value="ECO:0007669"/>
    <property type="project" value="UniProtKB-SubCell"/>
</dbReference>
<keyword evidence="3" id="KW-0804">Transcription</keyword>
<reference evidence="7" key="2">
    <citation type="journal article" date="2024" name="Plant">
        <title>Genomic evolution and insights into agronomic trait innovations of Sesamum species.</title>
        <authorList>
            <person name="Miao H."/>
            <person name="Wang L."/>
            <person name="Qu L."/>
            <person name="Liu H."/>
            <person name="Sun Y."/>
            <person name="Le M."/>
            <person name="Wang Q."/>
            <person name="Wei S."/>
            <person name="Zheng Y."/>
            <person name="Lin W."/>
            <person name="Duan Y."/>
            <person name="Cao H."/>
            <person name="Xiong S."/>
            <person name="Wang X."/>
            <person name="Wei L."/>
            <person name="Li C."/>
            <person name="Ma Q."/>
            <person name="Ju M."/>
            <person name="Zhao R."/>
            <person name="Li G."/>
            <person name="Mu C."/>
            <person name="Tian Q."/>
            <person name="Mei H."/>
            <person name="Zhang T."/>
            <person name="Gao T."/>
            <person name="Zhang H."/>
        </authorList>
    </citation>
    <scope>NUCLEOTIDE SEQUENCE</scope>
    <source>
        <strain evidence="7">KEN8</strain>
    </source>
</reference>
<gene>
    <name evidence="7" type="ORF">Scaly_0435000</name>
</gene>
<dbReference type="PANTHER" id="PTHR12565:SF367">
    <property type="entry name" value="TRANSCRIPTION FACTOR BHLH75"/>
    <property type="match status" value="1"/>
</dbReference>
<evidence type="ECO:0000256" key="1">
    <source>
        <dbReference type="ARBA" id="ARBA00004123"/>
    </source>
</evidence>
<evidence type="ECO:0000256" key="4">
    <source>
        <dbReference type="ARBA" id="ARBA00023242"/>
    </source>
</evidence>
<comment type="subcellular location">
    <subcellularLocation>
        <location evidence="1">Nucleus</location>
    </subcellularLocation>
</comment>
<dbReference type="InterPro" id="IPR036638">
    <property type="entry name" value="HLH_DNA-bd_sf"/>
</dbReference>
<keyword evidence="2" id="KW-0805">Transcription regulation</keyword>
<feature type="compositionally biased region" description="Polar residues" evidence="5">
    <location>
        <begin position="538"/>
        <end position="548"/>
    </location>
</feature>
<dbReference type="PROSITE" id="PS50888">
    <property type="entry name" value="BHLH"/>
    <property type="match status" value="1"/>
</dbReference>
<evidence type="ECO:0000256" key="5">
    <source>
        <dbReference type="SAM" id="MobiDB-lite"/>
    </source>
</evidence>
<reference evidence="7" key="1">
    <citation type="submission" date="2020-06" db="EMBL/GenBank/DDBJ databases">
        <authorList>
            <person name="Li T."/>
            <person name="Hu X."/>
            <person name="Zhang T."/>
            <person name="Song X."/>
            <person name="Zhang H."/>
            <person name="Dai N."/>
            <person name="Sheng W."/>
            <person name="Hou X."/>
            <person name="Wei L."/>
        </authorList>
    </citation>
    <scope>NUCLEOTIDE SEQUENCE</scope>
    <source>
        <strain evidence="7">KEN8</strain>
        <tissue evidence="7">Leaf</tissue>
    </source>
</reference>
<dbReference type="PANTHER" id="PTHR12565">
    <property type="entry name" value="STEROL REGULATORY ELEMENT-BINDING PROTEIN"/>
    <property type="match status" value="1"/>
</dbReference>
<feature type="domain" description="BHLH" evidence="6">
    <location>
        <begin position="579"/>
        <end position="629"/>
    </location>
</feature>
<dbReference type="InterPro" id="IPR024097">
    <property type="entry name" value="bHLH_ZIP_TF"/>
</dbReference>
<protein>
    <submittedName>
        <fullName evidence="7">Transcription factor BEE 3</fullName>
    </submittedName>
</protein>
<evidence type="ECO:0000259" key="6">
    <source>
        <dbReference type="PROSITE" id="PS50888"/>
    </source>
</evidence>
<proteinExistence type="predicted"/>
<evidence type="ECO:0000313" key="7">
    <source>
        <dbReference type="EMBL" id="KAL0390779.1"/>
    </source>
</evidence>
<dbReference type="InterPro" id="IPR011598">
    <property type="entry name" value="bHLH_dom"/>
</dbReference>
<feature type="region of interest" description="Disordered" evidence="5">
    <location>
        <begin position="519"/>
        <end position="584"/>
    </location>
</feature>
<evidence type="ECO:0000256" key="3">
    <source>
        <dbReference type="ARBA" id="ARBA00023163"/>
    </source>
</evidence>
<dbReference type="Gene3D" id="4.10.280.10">
    <property type="entry name" value="Helix-loop-helix DNA-binding domain"/>
    <property type="match status" value="1"/>
</dbReference>
<evidence type="ECO:0000256" key="2">
    <source>
        <dbReference type="ARBA" id="ARBA00023015"/>
    </source>
</evidence>